<keyword evidence="1" id="KW-0812">Transmembrane</keyword>
<dbReference type="EMBL" id="MH574908">
    <property type="protein sequence ID" value="QBA96084.1"/>
    <property type="molecule type" value="Genomic_DNA"/>
</dbReference>
<dbReference type="RefSeq" id="YP_009565382.1">
    <property type="nucleotide sequence ID" value="NC_041176.1"/>
</dbReference>
<feature type="transmembrane region" description="Helical" evidence="1">
    <location>
        <begin position="12"/>
        <end position="35"/>
    </location>
</feature>
<protein>
    <submittedName>
        <fullName evidence="3">ATP synthase F0 subunit 8</fullName>
    </submittedName>
</protein>
<gene>
    <name evidence="3" type="primary">ATP8</name>
</gene>
<geneLocation type="mitochondrion" evidence="3"/>
<dbReference type="CTD" id="4509"/>
<keyword evidence="3" id="KW-0496">Mitochondrion</keyword>
<sequence>MPQMSPLMWFYLFIYFIMILYIMVVYIYWVSFIFFSMNSLNKNMNLESKMVCLYKFKW</sequence>
<accession>A0A411FRD0</accession>
<evidence type="ECO:0000256" key="1">
    <source>
        <dbReference type="SAM" id="Phobius"/>
    </source>
</evidence>
<proteinExistence type="predicted"/>
<name>A0A411FRD0_9HYME</name>
<dbReference type="EMBL" id="MH729198">
    <property type="protein sequence ID" value="QBA96097.1"/>
    <property type="molecule type" value="Genomic_DNA"/>
</dbReference>
<dbReference type="AlphaFoldDB" id="A0A411FRD0"/>
<evidence type="ECO:0000313" key="2">
    <source>
        <dbReference type="EMBL" id="QBA96084.1"/>
    </source>
</evidence>
<evidence type="ECO:0000313" key="3">
    <source>
        <dbReference type="EMBL" id="QBA96097.1"/>
    </source>
</evidence>
<dbReference type="GeneID" id="39338935"/>
<organism evidence="3">
    <name type="scientific">Encyrtus infelix</name>
    <dbReference type="NCBI Taxonomy" id="355422"/>
    <lineage>
        <taxon>Eukaryota</taxon>
        <taxon>Metazoa</taxon>
        <taxon>Ecdysozoa</taxon>
        <taxon>Arthropoda</taxon>
        <taxon>Hexapoda</taxon>
        <taxon>Insecta</taxon>
        <taxon>Pterygota</taxon>
        <taxon>Neoptera</taxon>
        <taxon>Endopterygota</taxon>
        <taxon>Hymenoptera</taxon>
        <taxon>Apocrita</taxon>
        <taxon>Proctotrupomorpha</taxon>
        <taxon>Chalcidoidea</taxon>
        <taxon>Encyrtidae</taxon>
        <taxon>Encyrtinae</taxon>
        <taxon>Encyrtus</taxon>
    </lineage>
</organism>
<keyword evidence="1" id="KW-1133">Transmembrane helix</keyword>
<reference evidence="2" key="2">
    <citation type="journal article" date="2019" name="Mitochondrial DNA Part B Resour">
        <title>The complete mitochondrial genome of Encyrtus infelix (Hymenoptera: Encyrtidae).</title>
        <authorList>
            <person name="Xiong M."/>
            <person name="Zhou Q.-S."/>
            <person name="Zhang Y.-Z."/>
        </authorList>
    </citation>
    <scope>NUCLEOTIDE SEQUENCE</scope>
</reference>
<reference evidence="3" key="1">
    <citation type="submission" date="2018-08" db="EMBL/GenBank/DDBJ databases">
        <title>The complete mitochondrial genome of Encyrtus infelix (Insecta: Hymenoptera:Encyrtidae).</title>
        <authorList>
            <person name="Xiong M."/>
            <person name="Zhang Y.-Z."/>
        </authorList>
    </citation>
    <scope>NUCLEOTIDE SEQUENCE</scope>
</reference>
<keyword evidence="1" id="KW-0472">Membrane</keyword>